<dbReference type="SUPFAM" id="SSF53474">
    <property type="entry name" value="alpha/beta-Hydrolases"/>
    <property type="match status" value="1"/>
</dbReference>
<comment type="caution">
    <text evidence="2">The sequence shown here is derived from an EMBL/GenBank/DDBJ whole genome shotgun (WGS) entry which is preliminary data.</text>
</comment>
<dbReference type="Pfam" id="PF01738">
    <property type="entry name" value="DLH"/>
    <property type="match status" value="1"/>
</dbReference>
<evidence type="ECO:0000259" key="1">
    <source>
        <dbReference type="Pfam" id="PF01738"/>
    </source>
</evidence>
<evidence type="ECO:0000313" key="3">
    <source>
        <dbReference type="Proteomes" id="UP001596496"/>
    </source>
</evidence>
<name>A0ABW2PCW7_9ACTN</name>
<feature type="domain" description="Dienelactone hydrolase" evidence="1">
    <location>
        <begin position="21"/>
        <end position="230"/>
    </location>
</feature>
<dbReference type="RefSeq" id="WP_380830510.1">
    <property type="nucleotide sequence ID" value="NZ_JBHTCG010000030.1"/>
</dbReference>
<dbReference type="GO" id="GO:0016787">
    <property type="term" value="F:hydrolase activity"/>
    <property type="evidence" value="ECO:0007669"/>
    <property type="project" value="UniProtKB-KW"/>
</dbReference>
<keyword evidence="3" id="KW-1185">Reference proteome</keyword>
<protein>
    <submittedName>
        <fullName evidence="2">Dienelactone hydrolase family protein</fullName>
        <ecNumber evidence="2">3.1.-.-</ecNumber>
    </submittedName>
</protein>
<gene>
    <name evidence="2" type="ORF">ACFQSB_31585</name>
</gene>
<evidence type="ECO:0000313" key="2">
    <source>
        <dbReference type="EMBL" id="MFC7386789.1"/>
    </source>
</evidence>
<sequence>MRERRETVTVADGRFDMDVWVPEAGRGPGLLLIQEIFGVGSYIRKVAEDLAGRGYVVGAPDLFWRLQRNWEAEHDQEGLAGSLQLVGRFDFQTGVDDAEAALGVLSGLPEVAGGAGLLGFCLGGSLAYTLAARTRPAAVVSFYGSSVHDTLHLIDRIEAPVQFHYGGKDPYIPRDKVAEVERAAAGRDHLEVHVQEDAGHAFHNFEAPMFHHPEAAEASWRLAMDFLARHLPVR</sequence>
<dbReference type="EC" id="3.1.-.-" evidence="2"/>
<proteinExistence type="predicted"/>
<accession>A0ABW2PCW7</accession>
<reference evidence="3" key="1">
    <citation type="journal article" date="2019" name="Int. J. Syst. Evol. Microbiol.">
        <title>The Global Catalogue of Microorganisms (GCM) 10K type strain sequencing project: providing services to taxonomists for standard genome sequencing and annotation.</title>
        <authorList>
            <consortium name="The Broad Institute Genomics Platform"/>
            <consortium name="The Broad Institute Genome Sequencing Center for Infectious Disease"/>
            <person name="Wu L."/>
            <person name="Ma J."/>
        </authorList>
    </citation>
    <scope>NUCLEOTIDE SEQUENCE [LARGE SCALE GENOMIC DNA]</scope>
    <source>
        <strain evidence="3">CECT 7649</strain>
    </source>
</reference>
<dbReference type="InterPro" id="IPR002925">
    <property type="entry name" value="Dienelactn_hydro"/>
</dbReference>
<dbReference type="PANTHER" id="PTHR46623">
    <property type="entry name" value="CARBOXYMETHYLENEBUTENOLIDASE-RELATED"/>
    <property type="match status" value="1"/>
</dbReference>
<organism evidence="2 3">
    <name type="scientific">Sphaerisporangium rhizosphaerae</name>
    <dbReference type="NCBI Taxonomy" id="2269375"/>
    <lineage>
        <taxon>Bacteria</taxon>
        <taxon>Bacillati</taxon>
        <taxon>Actinomycetota</taxon>
        <taxon>Actinomycetes</taxon>
        <taxon>Streptosporangiales</taxon>
        <taxon>Streptosporangiaceae</taxon>
        <taxon>Sphaerisporangium</taxon>
    </lineage>
</organism>
<dbReference type="Proteomes" id="UP001596496">
    <property type="component" value="Unassembled WGS sequence"/>
</dbReference>
<dbReference type="InterPro" id="IPR029058">
    <property type="entry name" value="AB_hydrolase_fold"/>
</dbReference>
<dbReference type="EMBL" id="JBHTCG010000030">
    <property type="protein sequence ID" value="MFC7386789.1"/>
    <property type="molecule type" value="Genomic_DNA"/>
</dbReference>
<dbReference type="Gene3D" id="3.40.50.1820">
    <property type="entry name" value="alpha/beta hydrolase"/>
    <property type="match status" value="1"/>
</dbReference>
<dbReference type="PANTHER" id="PTHR46623:SF6">
    <property type="entry name" value="ALPHA_BETA-HYDROLASES SUPERFAMILY PROTEIN"/>
    <property type="match status" value="1"/>
</dbReference>
<dbReference type="InterPro" id="IPR051049">
    <property type="entry name" value="Dienelactone_hydrolase-like"/>
</dbReference>
<keyword evidence="2" id="KW-0378">Hydrolase</keyword>